<organism evidence="1">
    <name type="scientific">Spironucleus salmonicida</name>
    <dbReference type="NCBI Taxonomy" id="348837"/>
    <lineage>
        <taxon>Eukaryota</taxon>
        <taxon>Metamonada</taxon>
        <taxon>Diplomonadida</taxon>
        <taxon>Hexamitidae</taxon>
        <taxon>Hexamitinae</taxon>
        <taxon>Spironucleus</taxon>
    </lineage>
</organism>
<dbReference type="AlphaFoldDB" id="V6LHB5"/>
<accession>V6LHB5</accession>
<proteinExistence type="predicted"/>
<evidence type="ECO:0000313" key="3">
    <source>
        <dbReference type="Proteomes" id="UP000018208"/>
    </source>
</evidence>
<name>V6LHB5_9EUKA</name>
<dbReference type="EMBL" id="AUWU02000001">
    <property type="protein sequence ID" value="KAH0577652.1"/>
    <property type="molecule type" value="Genomic_DNA"/>
</dbReference>
<sequence length="111" mass="13435">MSLNYVIKNSTQNEIVKNLNQLVRQLSNENLIRFDRSKFNDLFYFLQLFFEEKFHTKFTISGPFTDKKFIRNFTKELKAVSKQLNFNTSWDEEKINEYEESFLLFLEGINQ</sequence>
<keyword evidence="3" id="KW-1185">Reference proteome</keyword>
<dbReference type="Proteomes" id="UP000018208">
    <property type="component" value="Unassembled WGS sequence"/>
</dbReference>
<reference evidence="2" key="2">
    <citation type="submission" date="2020-12" db="EMBL/GenBank/DDBJ databases">
        <title>New Spironucleus salmonicida genome in near-complete chromosomes.</title>
        <authorList>
            <person name="Xu F."/>
            <person name="Kurt Z."/>
            <person name="Jimenez-Gonzalez A."/>
            <person name="Astvaldsson A."/>
            <person name="Andersson J.O."/>
            <person name="Svard S.G."/>
        </authorList>
    </citation>
    <scope>NUCLEOTIDE SEQUENCE</scope>
    <source>
        <strain evidence="2">ATCC 50377</strain>
    </source>
</reference>
<dbReference type="EMBL" id="KI546135">
    <property type="protein sequence ID" value="EST43673.1"/>
    <property type="molecule type" value="Genomic_DNA"/>
</dbReference>
<gene>
    <name evidence="1" type="ORF">SS50377_16717</name>
    <name evidence="2" type="ORF">SS50377_21006</name>
</gene>
<reference evidence="1 2" key="1">
    <citation type="journal article" date="2014" name="PLoS Genet.">
        <title>The Genome of Spironucleus salmonicida Highlights a Fish Pathogen Adapted to Fluctuating Environments.</title>
        <authorList>
            <person name="Xu F."/>
            <person name="Jerlstrom-Hultqvist J."/>
            <person name="Einarsson E."/>
            <person name="Astvaldsson A."/>
            <person name="Svard S.G."/>
            <person name="Andersson J.O."/>
        </authorList>
    </citation>
    <scope>NUCLEOTIDE SEQUENCE</scope>
    <source>
        <strain evidence="2">ATCC 50377</strain>
    </source>
</reference>
<protein>
    <submittedName>
        <fullName evidence="1">Uncharacterized protein</fullName>
    </submittedName>
</protein>
<evidence type="ECO:0000313" key="1">
    <source>
        <dbReference type="EMBL" id="EST43673.1"/>
    </source>
</evidence>
<dbReference type="VEuPathDB" id="GiardiaDB:SS50377_21006"/>
<evidence type="ECO:0000313" key="2">
    <source>
        <dbReference type="EMBL" id="KAH0577652.1"/>
    </source>
</evidence>